<dbReference type="NCBIfam" id="TIGR00915">
    <property type="entry name" value="2A0602"/>
    <property type="match status" value="1"/>
</dbReference>
<dbReference type="Proteomes" id="UP000321577">
    <property type="component" value="Unassembled WGS sequence"/>
</dbReference>
<keyword evidence="3" id="KW-0813">Transport</keyword>
<dbReference type="PROSITE" id="PS50156">
    <property type="entry name" value="SSD"/>
    <property type="match status" value="1"/>
</dbReference>
<comment type="similarity">
    <text evidence="2">Belongs to the resistance-nodulation-cell division (RND) (TC 2.A.6) family.</text>
</comment>
<feature type="transmembrane region" description="Helical" evidence="9">
    <location>
        <begin position="343"/>
        <end position="362"/>
    </location>
</feature>
<evidence type="ECO:0000256" key="1">
    <source>
        <dbReference type="ARBA" id="ARBA00004429"/>
    </source>
</evidence>
<feature type="transmembrane region" description="Helical" evidence="9">
    <location>
        <begin position="369"/>
        <end position="390"/>
    </location>
</feature>
<keyword evidence="8 9" id="KW-0472">Membrane</keyword>
<sequence length="1060" mass="114595">MNFARVFVDRPIFAAVLSIVITMLGALSYFSLPVAQYPEVIPPTVVVAATYPGADARTLAETVSTPLEQEINGVEDMLYVSSSSTSDGKVQITITFRLGTDLDKAQVLVQNRVNAAVARLPEEVRRLGVVVNKRSPDLTLAAQFFSPDGSRDVSYLSNYVTLQIQNELARLPGVAEASALGGLDYSMRVWLDPEKAAGLGLTAGDVVRAIREQNVQVAAGALGQPPAAEGLQFQYTLTAPGRLKKAEEFGDIVLKTGAQGDVVRLRDVARIELGSRDYSSKTYMDGYNAVSLRVFQLPGTNAIHTADAVYARLAELKLRFPPGIDYAINYDTTQFVRASIESVLHTLVEAVLLVVFVVVLFLQSWRASVIPLLAVPVSLIGTLAVMQVFGFSLNNLSLFGLVLAIGIVVDDAIVVVENVERNIAKGLAPREAAIQAMKEVSGAVIAVALVLCAVFVPTAFISGITGQFYRQFALTIAVSTVISAFNSLTLSPALCALLLQPHGAKADLLTKSINLLFGWFFRIFNKVFQFGSNLYAGLVRRLIRLAVIVVIGYVGLLFLTQKVFNTVPGGYIPSQDMGYCIVLVQLPDASAFARTDAVVQKMEAMALKIPGIAHTFAISGYSSVLQANQPNVGAAFLVFDPFDKRTTPELKGDRLLATIRQKFASIQDGRVLVLPPPPLRGLGNAGGFKIQVQDLNNAGLEALEGATQKLLAAAQNEPGLNSLVTGFRARTPQFKLEINRAQAKTMGVSLADLNEALQVYLGSVYVNDFNLFGRTYQVTAQADPLFRKDPTDVARIKIRNHSGEMVPLGALVKVVKTGGADRVQRYNLYYSADINGNTAPGVSSSQMIEKIERLAKDHLPSGFAIEWTDLTYQQILAGNTLIYIFPLCVVFVFLVLSAQYESWSMPMAIILIVPMCLLSAIGGVWLRGLDNNIFTQIGLVVLVGLAAKNAILIVEFAKQLQDEGMDRAQAAVEACRLRLRPILMTSFAFILGVLPLVLATGAGAEMRQALGTAVFFGMIGVTIFGLLFTPVFYVILRALVERRERRLASASTTPAPHAAH</sequence>
<dbReference type="Gene3D" id="3.30.70.1440">
    <property type="entry name" value="Multidrug efflux transporter AcrB pore domain"/>
    <property type="match status" value="1"/>
</dbReference>
<dbReference type="GO" id="GO:0005886">
    <property type="term" value="C:plasma membrane"/>
    <property type="evidence" value="ECO:0007669"/>
    <property type="project" value="UniProtKB-SubCell"/>
</dbReference>
<evidence type="ECO:0000256" key="2">
    <source>
        <dbReference type="ARBA" id="ARBA00010942"/>
    </source>
</evidence>
<dbReference type="FunFam" id="1.20.1640.10:FF:000001">
    <property type="entry name" value="Efflux pump membrane transporter"/>
    <property type="match status" value="1"/>
</dbReference>
<comment type="caution">
    <text evidence="11">The sequence shown here is derived from an EMBL/GenBank/DDBJ whole genome shotgun (WGS) entry which is preliminary data.</text>
</comment>
<dbReference type="RefSeq" id="WP_146854856.1">
    <property type="nucleotide sequence ID" value="NZ_BKAG01000057.1"/>
</dbReference>
<comment type="subcellular location">
    <subcellularLocation>
        <location evidence="1">Cell inner membrane</location>
        <topology evidence="1">Multi-pass membrane protein</topology>
    </subcellularLocation>
</comment>
<keyword evidence="6 9" id="KW-0812">Transmembrane</keyword>
<reference evidence="11 12" key="1">
    <citation type="submission" date="2019-07" db="EMBL/GenBank/DDBJ databases">
        <title>Whole genome shotgun sequence of Brevifollis gellanilyticus NBRC 108608.</title>
        <authorList>
            <person name="Hosoyama A."/>
            <person name="Uohara A."/>
            <person name="Ohji S."/>
            <person name="Ichikawa N."/>
        </authorList>
    </citation>
    <scope>NUCLEOTIDE SEQUENCE [LARGE SCALE GENOMIC DNA]</scope>
    <source>
        <strain evidence="11 12">NBRC 108608</strain>
    </source>
</reference>
<dbReference type="NCBIfam" id="NF000282">
    <property type="entry name" value="RND_permease_1"/>
    <property type="match status" value="1"/>
</dbReference>
<dbReference type="AlphaFoldDB" id="A0A512MG53"/>
<feature type="transmembrane region" description="Helical" evidence="9">
    <location>
        <begin position="542"/>
        <end position="559"/>
    </location>
</feature>
<dbReference type="SUPFAM" id="SSF82714">
    <property type="entry name" value="Multidrug efflux transporter AcrB TolC docking domain, DN and DC subdomains"/>
    <property type="match status" value="2"/>
</dbReference>
<dbReference type="Gene3D" id="3.30.70.1320">
    <property type="entry name" value="Multidrug efflux transporter AcrB pore domain like"/>
    <property type="match status" value="1"/>
</dbReference>
<evidence type="ECO:0000256" key="7">
    <source>
        <dbReference type="ARBA" id="ARBA00022989"/>
    </source>
</evidence>
<organism evidence="11 12">
    <name type="scientific">Brevifollis gellanilyticus</name>
    <dbReference type="NCBI Taxonomy" id="748831"/>
    <lineage>
        <taxon>Bacteria</taxon>
        <taxon>Pseudomonadati</taxon>
        <taxon>Verrucomicrobiota</taxon>
        <taxon>Verrucomicrobiia</taxon>
        <taxon>Verrucomicrobiales</taxon>
        <taxon>Verrucomicrobiaceae</taxon>
    </lineage>
</organism>
<proteinExistence type="inferred from homology"/>
<dbReference type="GO" id="GO:0042910">
    <property type="term" value="F:xenobiotic transmembrane transporter activity"/>
    <property type="evidence" value="ECO:0007669"/>
    <property type="project" value="TreeGrafter"/>
</dbReference>
<dbReference type="Pfam" id="PF00873">
    <property type="entry name" value="ACR_tran"/>
    <property type="match status" value="1"/>
</dbReference>
<dbReference type="InterPro" id="IPR027463">
    <property type="entry name" value="AcrB_DN_DC_subdom"/>
</dbReference>
<feature type="transmembrane region" description="Helical" evidence="9">
    <location>
        <begin position="875"/>
        <end position="896"/>
    </location>
</feature>
<dbReference type="InterPro" id="IPR000731">
    <property type="entry name" value="SSD"/>
</dbReference>
<evidence type="ECO:0000256" key="8">
    <source>
        <dbReference type="ARBA" id="ARBA00023136"/>
    </source>
</evidence>
<evidence type="ECO:0000256" key="3">
    <source>
        <dbReference type="ARBA" id="ARBA00022448"/>
    </source>
</evidence>
<feature type="transmembrane region" description="Helical" evidence="9">
    <location>
        <begin position="440"/>
        <end position="460"/>
    </location>
</feature>
<keyword evidence="7 9" id="KW-1133">Transmembrane helix</keyword>
<feature type="transmembrane region" description="Helical" evidence="9">
    <location>
        <begin position="1014"/>
        <end position="1036"/>
    </location>
</feature>
<feature type="transmembrane region" description="Helical" evidence="9">
    <location>
        <begin position="908"/>
        <end position="927"/>
    </location>
</feature>
<dbReference type="InterPro" id="IPR001036">
    <property type="entry name" value="Acrflvin-R"/>
</dbReference>
<dbReference type="GO" id="GO:0009636">
    <property type="term" value="P:response to toxic substance"/>
    <property type="evidence" value="ECO:0007669"/>
    <property type="project" value="UniProtKB-ARBA"/>
</dbReference>
<dbReference type="Gene3D" id="1.20.1640.10">
    <property type="entry name" value="Multidrug efflux transporter AcrB transmembrane domain"/>
    <property type="match status" value="2"/>
</dbReference>
<keyword evidence="5" id="KW-0997">Cell inner membrane</keyword>
<feature type="domain" description="SSD" evidence="10">
    <location>
        <begin position="368"/>
        <end position="497"/>
    </location>
</feature>
<feature type="transmembrane region" description="Helical" evidence="9">
    <location>
        <begin position="933"/>
        <end position="957"/>
    </location>
</feature>
<evidence type="ECO:0000313" key="11">
    <source>
        <dbReference type="EMBL" id="GEP45708.1"/>
    </source>
</evidence>
<feature type="transmembrane region" description="Helical" evidence="9">
    <location>
        <begin position="982"/>
        <end position="1002"/>
    </location>
</feature>
<dbReference type="OrthoDB" id="9757876at2"/>
<feature type="transmembrane region" description="Helical" evidence="9">
    <location>
        <begin position="396"/>
        <end position="419"/>
    </location>
</feature>
<evidence type="ECO:0000256" key="5">
    <source>
        <dbReference type="ARBA" id="ARBA00022519"/>
    </source>
</evidence>
<dbReference type="Gene3D" id="3.30.2090.10">
    <property type="entry name" value="Multidrug efflux transporter AcrB TolC docking domain, DN and DC subdomains"/>
    <property type="match status" value="2"/>
</dbReference>
<protein>
    <submittedName>
        <fullName evidence="11">Multidrug efflux RND transporter permease subunit</fullName>
    </submittedName>
</protein>
<evidence type="ECO:0000256" key="9">
    <source>
        <dbReference type="SAM" id="Phobius"/>
    </source>
</evidence>
<dbReference type="PANTHER" id="PTHR32063:SF11">
    <property type="entry name" value="CATION OR DRUG EFFLUX SYSTEM PROTEIN"/>
    <property type="match status" value="1"/>
</dbReference>
<evidence type="ECO:0000313" key="12">
    <source>
        <dbReference type="Proteomes" id="UP000321577"/>
    </source>
</evidence>
<keyword evidence="12" id="KW-1185">Reference proteome</keyword>
<keyword evidence="4" id="KW-1003">Cell membrane</keyword>
<gene>
    <name evidence="11" type="primary">saxF</name>
    <name evidence="11" type="ORF">BGE01nite_49990</name>
</gene>
<dbReference type="GO" id="GO:0015562">
    <property type="term" value="F:efflux transmembrane transporter activity"/>
    <property type="evidence" value="ECO:0007669"/>
    <property type="project" value="InterPro"/>
</dbReference>
<name>A0A512MG53_9BACT</name>
<feature type="transmembrane region" description="Helical" evidence="9">
    <location>
        <begin position="472"/>
        <end position="499"/>
    </location>
</feature>
<evidence type="ECO:0000259" key="10">
    <source>
        <dbReference type="PROSITE" id="PS50156"/>
    </source>
</evidence>
<accession>A0A512MG53</accession>
<evidence type="ECO:0000256" key="6">
    <source>
        <dbReference type="ARBA" id="ARBA00022692"/>
    </source>
</evidence>
<dbReference type="EMBL" id="BKAG01000057">
    <property type="protein sequence ID" value="GEP45708.1"/>
    <property type="molecule type" value="Genomic_DNA"/>
</dbReference>
<feature type="transmembrane region" description="Helical" evidence="9">
    <location>
        <begin position="12"/>
        <end position="32"/>
    </location>
</feature>
<evidence type="ECO:0000256" key="4">
    <source>
        <dbReference type="ARBA" id="ARBA00022475"/>
    </source>
</evidence>
<dbReference type="InterPro" id="IPR004764">
    <property type="entry name" value="MdtF-like"/>
</dbReference>
<dbReference type="Gene3D" id="3.30.70.1430">
    <property type="entry name" value="Multidrug efflux transporter AcrB pore domain"/>
    <property type="match status" value="2"/>
</dbReference>
<dbReference type="SUPFAM" id="SSF82866">
    <property type="entry name" value="Multidrug efflux transporter AcrB transmembrane domain"/>
    <property type="match status" value="2"/>
</dbReference>
<dbReference type="PANTHER" id="PTHR32063">
    <property type="match status" value="1"/>
</dbReference>
<dbReference type="SUPFAM" id="SSF82693">
    <property type="entry name" value="Multidrug efflux transporter AcrB pore domain, PN1, PN2, PC1 and PC2 subdomains"/>
    <property type="match status" value="4"/>
</dbReference>
<dbReference type="PRINTS" id="PR00702">
    <property type="entry name" value="ACRIFLAVINRP"/>
</dbReference>
<dbReference type="FunFam" id="3.30.70.1430:FF:000001">
    <property type="entry name" value="Efflux pump membrane transporter"/>
    <property type="match status" value="1"/>
</dbReference>